<dbReference type="Pfam" id="PF01738">
    <property type="entry name" value="DLH"/>
    <property type="match status" value="1"/>
</dbReference>
<dbReference type="PANTHER" id="PTHR46623">
    <property type="entry name" value="CARBOXYMETHYLENEBUTENOLIDASE-RELATED"/>
    <property type="match status" value="1"/>
</dbReference>
<dbReference type="RefSeq" id="WP_162111613.1">
    <property type="nucleotide sequence ID" value="NZ_JAACYR010000004.1"/>
</dbReference>
<evidence type="ECO:0000313" key="2">
    <source>
        <dbReference type="EMBL" id="NDJ87905.1"/>
    </source>
</evidence>
<proteinExistence type="predicted"/>
<dbReference type="AlphaFoldDB" id="A0A7K3L6A5"/>
<dbReference type="PANTHER" id="PTHR46623:SF6">
    <property type="entry name" value="ALPHA_BETA-HYDROLASES SUPERFAMILY PROTEIN"/>
    <property type="match status" value="1"/>
</dbReference>
<name>A0A7K3L6A5_9MYCO</name>
<organism evidence="2 3">
    <name type="scientific">Mycolicibacter kumamotonensis</name>
    <dbReference type="NCBI Taxonomy" id="354243"/>
    <lineage>
        <taxon>Bacteria</taxon>
        <taxon>Bacillati</taxon>
        <taxon>Actinomycetota</taxon>
        <taxon>Actinomycetes</taxon>
        <taxon>Mycobacteriales</taxon>
        <taxon>Mycobacteriaceae</taxon>
        <taxon>Mycolicibacter</taxon>
    </lineage>
</organism>
<sequence length="256" mass="27929">MTVDDVAARVAVETSRHNGVDAWLYRPADAVGPRPALAIGAEATGINAFIHDVARSLAVRGFVTMVPDYYRGGGPADPEGYADTAEIMRHVNALDFARGTHDLMAAFQHLVEHPAVDPARVGVWGYCTGATLAWLTASLRHDTALAVLFYPSQPLFETLSPTRPVSPLDLVWNLPCPVYFVYGTLDPLMPPPLLATLRDRLQHWDIEHVIRLFDDCGHSFGAPVPGGQNLAAYRQAWDEAVSYASTVLDADQEKGR</sequence>
<protein>
    <recommendedName>
        <fullName evidence="1">Dienelactone hydrolase domain-containing protein</fullName>
    </recommendedName>
</protein>
<dbReference type="Gene3D" id="3.40.50.1820">
    <property type="entry name" value="alpha/beta hydrolase"/>
    <property type="match status" value="1"/>
</dbReference>
<dbReference type="Proteomes" id="UP000466523">
    <property type="component" value="Unassembled WGS sequence"/>
</dbReference>
<accession>A0A7K3L6A5</accession>
<evidence type="ECO:0000259" key="1">
    <source>
        <dbReference type="Pfam" id="PF01738"/>
    </source>
</evidence>
<gene>
    <name evidence="2" type="ORF">GWR20_01845</name>
</gene>
<dbReference type="InterPro" id="IPR029058">
    <property type="entry name" value="AB_hydrolase_fold"/>
</dbReference>
<evidence type="ECO:0000313" key="3">
    <source>
        <dbReference type="Proteomes" id="UP000466523"/>
    </source>
</evidence>
<feature type="domain" description="Dienelactone hydrolase" evidence="1">
    <location>
        <begin position="20"/>
        <end position="243"/>
    </location>
</feature>
<dbReference type="SUPFAM" id="SSF53474">
    <property type="entry name" value="alpha/beta-Hydrolases"/>
    <property type="match status" value="1"/>
</dbReference>
<reference evidence="2 3" key="1">
    <citation type="submission" date="2020-01" db="EMBL/GenBank/DDBJ databases">
        <authorList>
            <person name="Sanchez-Estrada R."/>
            <person name="Gonzalez-Y-Merchand J.A."/>
            <person name="Rivera-Gutierrez S."/>
        </authorList>
    </citation>
    <scope>NUCLEOTIDE SEQUENCE [LARGE SCALE GENOMIC DNA]</scope>
    <source>
        <strain evidence="2 3">CST 7247</strain>
    </source>
</reference>
<dbReference type="EMBL" id="JAACYR010000004">
    <property type="protein sequence ID" value="NDJ87905.1"/>
    <property type="molecule type" value="Genomic_DNA"/>
</dbReference>
<dbReference type="InterPro" id="IPR051049">
    <property type="entry name" value="Dienelactone_hydrolase-like"/>
</dbReference>
<dbReference type="GO" id="GO:0016787">
    <property type="term" value="F:hydrolase activity"/>
    <property type="evidence" value="ECO:0007669"/>
    <property type="project" value="InterPro"/>
</dbReference>
<dbReference type="InterPro" id="IPR002925">
    <property type="entry name" value="Dienelactn_hydro"/>
</dbReference>
<comment type="caution">
    <text evidence="2">The sequence shown here is derived from an EMBL/GenBank/DDBJ whole genome shotgun (WGS) entry which is preliminary data.</text>
</comment>